<dbReference type="PANTHER" id="PTHR19384">
    <property type="entry name" value="NITRIC OXIDE SYNTHASE-RELATED"/>
    <property type="match status" value="1"/>
</dbReference>
<feature type="compositionally biased region" description="Polar residues" evidence="11">
    <location>
        <begin position="1594"/>
        <end position="1603"/>
    </location>
</feature>
<dbReference type="GO" id="GO:0019441">
    <property type="term" value="P:L-tryptophan catabolic process to kynurenine"/>
    <property type="evidence" value="ECO:0007669"/>
    <property type="project" value="InterPro"/>
</dbReference>
<dbReference type="RefSeq" id="XP_013319926.1">
    <property type="nucleotide sequence ID" value="XM_013464472.1"/>
</dbReference>
<dbReference type="Pfam" id="PF00173">
    <property type="entry name" value="Cyt-b5"/>
    <property type="match status" value="1"/>
</dbReference>
<dbReference type="Gene3D" id="1.20.990.10">
    <property type="entry name" value="NADPH-cytochrome p450 Reductase, Chain A, domain 3"/>
    <property type="match status" value="1"/>
</dbReference>
<feature type="compositionally biased region" description="Basic and acidic residues" evidence="11">
    <location>
        <begin position="1496"/>
        <end position="1508"/>
    </location>
</feature>
<keyword evidence="3" id="KW-0349">Heme</keyword>
<evidence type="ECO:0000256" key="8">
    <source>
        <dbReference type="ARBA" id="ARBA00023004"/>
    </source>
</evidence>
<feature type="compositionally biased region" description="Basic and acidic residues" evidence="11">
    <location>
        <begin position="1574"/>
        <end position="1584"/>
    </location>
</feature>
<dbReference type="PRINTS" id="PR00371">
    <property type="entry name" value="FPNCR"/>
</dbReference>
<dbReference type="GO" id="GO:0010181">
    <property type="term" value="F:FMN binding"/>
    <property type="evidence" value="ECO:0007669"/>
    <property type="project" value="TreeGrafter"/>
</dbReference>
<dbReference type="InterPro" id="IPR037217">
    <property type="entry name" value="Trp/Indoleamine_2_3_dOase-like"/>
</dbReference>
<feature type="compositionally biased region" description="Low complexity" evidence="11">
    <location>
        <begin position="1553"/>
        <end position="1565"/>
    </location>
</feature>
<dbReference type="InterPro" id="IPR018506">
    <property type="entry name" value="Cyt_B5_heme-BS"/>
</dbReference>
<dbReference type="InterPro" id="IPR039261">
    <property type="entry name" value="FNR_nucleotide-bd"/>
</dbReference>
<dbReference type="InterPro" id="IPR001709">
    <property type="entry name" value="Flavoprot_Pyr_Nucl_cyt_Rdtase"/>
</dbReference>
<evidence type="ECO:0000256" key="1">
    <source>
        <dbReference type="ARBA" id="ARBA00001974"/>
    </source>
</evidence>
<dbReference type="EC" id="1.6.2.4" evidence="9"/>
<name>A0A0D2DAI9_9EURO</name>
<dbReference type="GO" id="GO:0016702">
    <property type="term" value="F:oxidoreductase activity, acting on single donors with incorporation of molecular oxygen, incorporation of two atoms of oxygen"/>
    <property type="evidence" value="ECO:0007669"/>
    <property type="project" value="UniProtKB-ARBA"/>
</dbReference>
<evidence type="ECO:0000256" key="6">
    <source>
        <dbReference type="ARBA" id="ARBA00022827"/>
    </source>
</evidence>
<keyword evidence="7" id="KW-0560">Oxidoreductase</keyword>
<dbReference type="Pfam" id="PF00667">
    <property type="entry name" value="FAD_binding_1"/>
    <property type="match status" value="1"/>
</dbReference>
<dbReference type="PROSITE" id="PS00191">
    <property type="entry name" value="CYTOCHROME_B5_1"/>
    <property type="match status" value="1"/>
</dbReference>
<evidence type="ECO:0000313" key="13">
    <source>
        <dbReference type="EMBL" id="KIW59342.1"/>
    </source>
</evidence>
<reference evidence="13 14" key="1">
    <citation type="submission" date="2015-01" db="EMBL/GenBank/DDBJ databases">
        <title>The Genome Sequence of Exophiala xenobiotica CBS118157.</title>
        <authorList>
            <consortium name="The Broad Institute Genomics Platform"/>
            <person name="Cuomo C."/>
            <person name="de Hoog S."/>
            <person name="Gorbushina A."/>
            <person name="Stielow B."/>
            <person name="Teixiera M."/>
            <person name="Abouelleil A."/>
            <person name="Chapman S.B."/>
            <person name="Priest M."/>
            <person name="Young S.K."/>
            <person name="Wortman J."/>
            <person name="Nusbaum C."/>
            <person name="Birren B."/>
        </authorList>
    </citation>
    <scope>NUCLEOTIDE SEQUENCE [LARGE SCALE GENOMIC DNA]</scope>
    <source>
        <strain evidence="13 14">CBS 118157</strain>
    </source>
</reference>
<keyword evidence="6" id="KW-0274">FAD</keyword>
<dbReference type="PANTHER" id="PTHR19384:SF17">
    <property type="entry name" value="NADPH--CYTOCHROME P450 REDUCTASE"/>
    <property type="match status" value="1"/>
</dbReference>
<dbReference type="GO" id="GO:0003958">
    <property type="term" value="F:NADPH-hemoprotein reductase activity"/>
    <property type="evidence" value="ECO:0007669"/>
    <property type="project" value="UniProtKB-EC"/>
</dbReference>
<dbReference type="Gene3D" id="2.40.30.10">
    <property type="entry name" value="Translation factors"/>
    <property type="match status" value="1"/>
</dbReference>
<evidence type="ECO:0000256" key="3">
    <source>
        <dbReference type="ARBA" id="ARBA00022617"/>
    </source>
</evidence>
<dbReference type="GO" id="GO:0020037">
    <property type="term" value="F:heme binding"/>
    <property type="evidence" value="ECO:0007669"/>
    <property type="project" value="InterPro"/>
</dbReference>
<comment type="catalytic activity">
    <reaction evidence="10">
        <text>2 oxidized [cytochrome P450] + NADPH = 2 reduced [cytochrome P450] + NADP(+) + H(+)</text>
        <dbReference type="Rhea" id="RHEA:24040"/>
        <dbReference type="Rhea" id="RHEA-COMP:14627"/>
        <dbReference type="Rhea" id="RHEA-COMP:14628"/>
        <dbReference type="ChEBI" id="CHEBI:15378"/>
        <dbReference type="ChEBI" id="CHEBI:55376"/>
        <dbReference type="ChEBI" id="CHEBI:57783"/>
        <dbReference type="ChEBI" id="CHEBI:58349"/>
        <dbReference type="ChEBI" id="CHEBI:60344"/>
        <dbReference type="EC" id="1.6.2.4"/>
    </reaction>
</comment>
<proteinExistence type="inferred from homology"/>
<dbReference type="InterPro" id="IPR023173">
    <property type="entry name" value="NADPH_Cyt_P450_Rdtase_alpha"/>
</dbReference>
<dbReference type="InterPro" id="IPR036400">
    <property type="entry name" value="Cyt_B5-like_heme/steroid_sf"/>
</dbReference>
<keyword evidence="4" id="KW-0285">Flavoprotein</keyword>
<dbReference type="SUPFAM" id="SSF52343">
    <property type="entry name" value="Ferredoxin reductase-like, C-terminal NADP-linked domain"/>
    <property type="match status" value="1"/>
</dbReference>
<feature type="compositionally biased region" description="Low complexity" evidence="11">
    <location>
        <begin position="1383"/>
        <end position="1394"/>
    </location>
</feature>
<feature type="region of interest" description="Disordered" evidence="11">
    <location>
        <begin position="1462"/>
        <end position="1535"/>
    </location>
</feature>
<dbReference type="InterPro" id="IPR003097">
    <property type="entry name" value="CysJ-like_FAD-binding"/>
</dbReference>
<comment type="cofactor">
    <cofactor evidence="1">
        <name>FAD</name>
        <dbReference type="ChEBI" id="CHEBI:57692"/>
    </cofactor>
</comment>
<dbReference type="InterPro" id="IPR001199">
    <property type="entry name" value="Cyt_B5-like_heme/steroid-bd"/>
</dbReference>
<evidence type="ECO:0000256" key="11">
    <source>
        <dbReference type="SAM" id="MobiDB-lite"/>
    </source>
</evidence>
<dbReference type="GO" id="GO:0046872">
    <property type="term" value="F:metal ion binding"/>
    <property type="evidence" value="ECO:0007669"/>
    <property type="project" value="UniProtKB-KW"/>
</dbReference>
<dbReference type="GeneID" id="25325704"/>
<comment type="similarity">
    <text evidence="2">Belongs to the indoleamine 2,3-dioxygenase family.</text>
</comment>
<sequence>MSETSCPVSGMKTGPGSICPGAGVQRMGPRGCAFSAYQMSSQSMYTPQGVLGQCQSTEHLESQERKTLSELLLPEAPARSITNGLANADHLNPKDIDVLASALGAPARQVLRRAEELGPRTGWRDGYLTSSHGFCPPDPSAAPAALAMSPGRVWSDLCERMPAVVARGKMRESILALPLVYGTEDIIPNQALWAATVCLGILASVYRYEERNDGHEGISVTAPPGTFRTLSGEADDEEEETKGIPRNIAIPLRQVCTRMGRVLPHLTQYDVSVYNYKLRDPASIYPYVARCENMDLRWPVFNDRGEAMFLLCMAETHGCFVDGVEIITRCQECAMLKDKEGLLRELIKLKGIVDRFVNVFSKISVNPNSGENFANPVEWGQRYAKFSAPLSKRVPALSGLALPVFLLMDAFIGRTKYDSFLGKEALHLRAWLPMNIRAFIAAVEYHYQVPAFVKESGDPRLMGVMEGILEGYLSERGWMGQHRYKVYGFLEVVAKTGRSETNGNSGASDDAGRPWEEVHKTLSESMRERLEPFRGKVNLQPHELRGSFEECRFKARILSRSSVDMDPSRSTGMVTFGLEDTGITFQPGDRLTVMPLNSWSEVNKVTAALGLEDLLQKPVPLSQASDWNRFAKHLKSVNHAEGPTLLSVQDILRRGHLAPLTKDLVVAFHMALRASSSTVVKVLGSEMWPVQGAVGDLLQLAVAEVSPQTWDTAFDLSDLSWLPKLIPIEVPRTYSISNYTNELLPSTVDLTVTRSEYKLADVLDYGLCNTTRYGVSSGCLNPDPSHSEDMFDDEEYLIGISRPLNFQLPTTMAGPVAMFAGGSGIAPFRGFWQNRAQTSVGRNILFLGVQSRERFSYEHELREYVRSGHMELHTAFSRDQKGLVYDATSRELVEKQIAPRYLDSVILEQGRTVCDMVISKSQGGLGGHLYICGSISMYETIMSGIRQALYKNWTSTKDSADSLLAKAFAERRFMLDIFMTPKPISYATPQIPISQLALHTGHRKGTRMYIGVHGGVYDISDFLPIHPGGTLIAQASAGLDASKTFDDVAHTTNPEVMSLLSKYFVGHLATKPAFRSSEICTLYDLWYQYLRNCVESLTTLYFEVNHIQEDARTWFQGDLFNMGGVRKFYQFQSRLMQNGFSTLFGAKLQELHLKLTFGLVNSGTPDMRVPDVIGIITRTLSSPASATASKEIARIGEFVCNSQDAQFQENGVLRYAGTVTELDVQFLEEVRGDICLGMDAFDVVNSMESASGSDKQKLMSLSKYLLSVLERVAQRLETFYARLARESVYRPELEKNPARTRWNVLKQKIWDGSFFVLTEEAAFTGSKDAAKPYRSTRHVDQDVLFAQVVSQAKMAVDDNHLTRPQKPSSDSGRSRRLADSHTARAAPSAKAPSSYEVHESLRALKSMSSFMDTNMQSIKRLSQLPSNLSFEHIMAAYGRTGKQPHVPSPSTTLRAETLDARPLRLTSHHQRDQSRSSSYSSRPSPSSKAPSRSVSRSRENSASEDVPRLRRRPTNTSISSATGLPPNPSPSVQSHMSFVGRPAQLQLQSKPLTSSATAMSPSTMPLPLTLAHRSRSESRSRSELGTRLNHRTNTDASSETTSGRPGPAVKGGPLARRQPSMFSPNNRTVTEVGPMYLMK</sequence>
<evidence type="ECO:0000256" key="10">
    <source>
        <dbReference type="ARBA" id="ARBA00049342"/>
    </source>
</evidence>
<evidence type="ECO:0000259" key="12">
    <source>
        <dbReference type="PROSITE" id="PS50255"/>
    </source>
</evidence>
<dbReference type="InterPro" id="IPR001433">
    <property type="entry name" value="OxRdtase_FAD/NAD-bd"/>
</dbReference>
<dbReference type="OrthoDB" id="260519at2759"/>
<dbReference type="Proteomes" id="UP000054342">
    <property type="component" value="Unassembled WGS sequence"/>
</dbReference>
<dbReference type="STRING" id="348802.A0A0D2DAI9"/>
<dbReference type="GO" id="GO:0005829">
    <property type="term" value="C:cytosol"/>
    <property type="evidence" value="ECO:0007669"/>
    <property type="project" value="TreeGrafter"/>
</dbReference>
<feature type="domain" description="Cytochrome b5 heme-binding" evidence="12">
    <location>
        <begin position="988"/>
        <end position="1069"/>
    </location>
</feature>
<dbReference type="SUPFAM" id="SSF140959">
    <property type="entry name" value="Indolic compounds 2,3-dioxygenase-like"/>
    <property type="match status" value="1"/>
</dbReference>
<dbReference type="PROSITE" id="PS50255">
    <property type="entry name" value="CYTOCHROME_B5_2"/>
    <property type="match status" value="1"/>
</dbReference>
<keyword evidence="14" id="KW-1185">Reference proteome</keyword>
<dbReference type="Gene3D" id="1.20.58.480">
    <property type="match status" value="1"/>
</dbReference>
<dbReference type="SMART" id="SM01117">
    <property type="entry name" value="Cyt-b5"/>
    <property type="match status" value="1"/>
</dbReference>
<keyword evidence="8" id="KW-0408">Iron</keyword>
<evidence type="ECO:0000256" key="7">
    <source>
        <dbReference type="ARBA" id="ARBA00023002"/>
    </source>
</evidence>
<protein>
    <recommendedName>
        <fullName evidence="9">NADPH--hemoprotein reductase</fullName>
        <ecNumber evidence="9">1.6.2.4</ecNumber>
    </recommendedName>
</protein>
<dbReference type="Pfam" id="PF01231">
    <property type="entry name" value="IDO"/>
    <property type="match status" value="1"/>
</dbReference>
<dbReference type="Gene3D" id="3.10.120.10">
    <property type="entry name" value="Cytochrome b5-like heme/steroid binding domain"/>
    <property type="match status" value="1"/>
</dbReference>
<feature type="compositionally biased region" description="Basic and acidic residues" evidence="11">
    <location>
        <begin position="1372"/>
        <end position="1382"/>
    </location>
</feature>
<feature type="region of interest" description="Disordered" evidence="11">
    <location>
        <begin position="1548"/>
        <end position="1628"/>
    </location>
</feature>
<dbReference type="EMBL" id="KN847318">
    <property type="protein sequence ID" value="KIW59342.1"/>
    <property type="molecule type" value="Genomic_DNA"/>
</dbReference>
<evidence type="ECO:0000256" key="5">
    <source>
        <dbReference type="ARBA" id="ARBA00022723"/>
    </source>
</evidence>
<dbReference type="InterPro" id="IPR017938">
    <property type="entry name" value="Riboflavin_synthase-like_b-brl"/>
</dbReference>
<dbReference type="Gene3D" id="3.40.50.80">
    <property type="entry name" value="Nucleotide-binding domain of ferredoxin-NADP reductase (FNR) module"/>
    <property type="match status" value="1"/>
</dbReference>
<feature type="region of interest" description="Disordered" evidence="11">
    <location>
        <begin position="1356"/>
        <end position="1397"/>
    </location>
</feature>
<feature type="compositionally biased region" description="Low complexity" evidence="11">
    <location>
        <begin position="1475"/>
        <end position="1494"/>
    </location>
</feature>
<dbReference type="Pfam" id="PF00175">
    <property type="entry name" value="NAD_binding_1"/>
    <property type="match status" value="1"/>
</dbReference>
<gene>
    <name evidence="13" type="ORF">PV05_03796</name>
</gene>
<dbReference type="InterPro" id="IPR000898">
    <property type="entry name" value="Indolamine_dOase"/>
</dbReference>
<keyword evidence="5" id="KW-0479">Metal-binding</keyword>
<accession>A0A0D2DAI9</accession>
<dbReference type="SUPFAM" id="SSF63380">
    <property type="entry name" value="Riboflavin synthase domain-like"/>
    <property type="match status" value="1"/>
</dbReference>
<dbReference type="SUPFAM" id="SSF55856">
    <property type="entry name" value="Cytochrome b5-like heme/steroid binding domain"/>
    <property type="match status" value="1"/>
</dbReference>
<evidence type="ECO:0000256" key="9">
    <source>
        <dbReference type="ARBA" id="ARBA00023797"/>
    </source>
</evidence>
<dbReference type="GO" id="GO:0050660">
    <property type="term" value="F:flavin adenine dinucleotide binding"/>
    <property type="evidence" value="ECO:0007669"/>
    <property type="project" value="TreeGrafter"/>
</dbReference>
<organism evidence="13 14">
    <name type="scientific">Exophiala xenobiotica</name>
    <dbReference type="NCBI Taxonomy" id="348802"/>
    <lineage>
        <taxon>Eukaryota</taxon>
        <taxon>Fungi</taxon>
        <taxon>Dikarya</taxon>
        <taxon>Ascomycota</taxon>
        <taxon>Pezizomycotina</taxon>
        <taxon>Eurotiomycetes</taxon>
        <taxon>Chaetothyriomycetidae</taxon>
        <taxon>Chaetothyriales</taxon>
        <taxon>Herpotrichiellaceae</taxon>
        <taxon>Exophiala</taxon>
    </lineage>
</organism>
<evidence type="ECO:0000313" key="14">
    <source>
        <dbReference type="Proteomes" id="UP000054342"/>
    </source>
</evidence>
<evidence type="ECO:0000256" key="4">
    <source>
        <dbReference type="ARBA" id="ARBA00022630"/>
    </source>
</evidence>
<evidence type="ECO:0000256" key="2">
    <source>
        <dbReference type="ARBA" id="ARBA00007119"/>
    </source>
</evidence>
<dbReference type="HOGENOM" id="CLU_001693_0_0_1"/>